<protein>
    <recommendedName>
        <fullName evidence="2">RING-type domain-containing protein</fullName>
    </recommendedName>
</protein>
<organism evidence="3 4">
    <name type="scientific">Calocera cornea HHB12733</name>
    <dbReference type="NCBI Taxonomy" id="1353952"/>
    <lineage>
        <taxon>Eukaryota</taxon>
        <taxon>Fungi</taxon>
        <taxon>Dikarya</taxon>
        <taxon>Basidiomycota</taxon>
        <taxon>Agaricomycotina</taxon>
        <taxon>Dacrymycetes</taxon>
        <taxon>Dacrymycetales</taxon>
        <taxon>Dacrymycetaceae</taxon>
        <taxon>Calocera</taxon>
    </lineage>
</organism>
<feature type="domain" description="RING-type" evidence="2">
    <location>
        <begin position="168"/>
        <end position="213"/>
    </location>
</feature>
<proteinExistence type="predicted"/>
<feature type="signal peptide" evidence="1">
    <location>
        <begin position="1"/>
        <end position="19"/>
    </location>
</feature>
<feature type="chain" id="PRO_5007857411" description="RING-type domain-containing protein" evidence="1">
    <location>
        <begin position="20"/>
        <end position="320"/>
    </location>
</feature>
<dbReference type="SUPFAM" id="SSF57850">
    <property type="entry name" value="RING/U-box"/>
    <property type="match status" value="2"/>
</dbReference>
<dbReference type="InterPro" id="IPR013083">
    <property type="entry name" value="Znf_RING/FYVE/PHD"/>
</dbReference>
<dbReference type="InterPro" id="IPR039903">
    <property type="entry name" value="Zswim2"/>
</dbReference>
<evidence type="ECO:0000313" key="3">
    <source>
        <dbReference type="EMBL" id="KZT55492.1"/>
    </source>
</evidence>
<feature type="domain" description="RING-type" evidence="2">
    <location>
        <begin position="259"/>
        <end position="304"/>
    </location>
</feature>
<reference evidence="3 4" key="1">
    <citation type="journal article" date="2016" name="Mol. Biol. Evol.">
        <title>Comparative Genomics of Early-Diverging Mushroom-Forming Fungi Provides Insights into the Origins of Lignocellulose Decay Capabilities.</title>
        <authorList>
            <person name="Nagy L.G."/>
            <person name="Riley R."/>
            <person name="Tritt A."/>
            <person name="Adam C."/>
            <person name="Daum C."/>
            <person name="Floudas D."/>
            <person name="Sun H."/>
            <person name="Yadav J.S."/>
            <person name="Pangilinan J."/>
            <person name="Larsson K.H."/>
            <person name="Matsuura K."/>
            <person name="Barry K."/>
            <person name="Labutti K."/>
            <person name="Kuo R."/>
            <person name="Ohm R.A."/>
            <person name="Bhattacharya S.S."/>
            <person name="Shirouzu T."/>
            <person name="Yoshinaga Y."/>
            <person name="Martin F.M."/>
            <person name="Grigoriev I.V."/>
            <person name="Hibbett D.S."/>
        </authorList>
    </citation>
    <scope>NUCLEOTIDE SEQUENCE [LARGE SCALE GENOMIC DNA]</scope>
    <source>
        <strain evidence="3 4">HHB12733</strain>
    </source>
</reference>
<keyword evidence="4" id="KW-1185">Reference proteome</keyword>
<dbReference type="Proteomes" id="UP000076842">
    <property type="component" value="Unassembled WGS sequence"/>
</dbReference>
<gene>
    <name evidence="3" type="ORF">CALCODRAFT_556424</name>
</gene>
<dbReference type="InterPro" id="IPR001841">
    <property type="entry name" value="Znf_RING"/>
</dbReference>
<evidence type="ECO:0000256" key="1">
    <source>
        <dbReference type="SAM" id="SignalP"/>
    </source>
</evidence>
<dbReference type="Gene3D" id="3.30.40.10">
    <property type="entry name" value="Zinc/RING finger domain, C3HC4 (zinc finger)"/>
    <property type="match status" value="2"/>
</dbReference>
<dbReference type="EMBL" id="KV423994">
    <property type="protein sequence ID" value="KZT55492.1"/>
    <property type="molecule type" value="Genomic_DNA"/>
</dbReference>
<evidence type="ECO:0000313" key="4">
    <source>
        <dbReference type="Proteomes" id="UP000076842"/>
    </source>
</evidence>
<name>A0A165ETH4_9BASI</name>
<dbReference type="OrthoDB" id="3384331at2759"/>
<dbReference type="InParanoid" id="A0A165ETH4"/>
<dbReference type="SMART" id="SM00184">
    <property type="entry name" value="RING"/>
    <property type="match status" value="3"/>
</dbReference>
<accession>A0A165ETH4</accession>
<evidence type="ECO:0000259" key="2">
    <source>
        <dbReference type="SMART" id="SM00184"/>
    </source>
</evidence>
<dbReference type="PANTHER" id="PTHR21540">
    <property type="entry name" value="RING FINGER AND SWIM DOMAIN-CONTAINING PROTEIN 2"/>
    <property type="match status" value="1"/>
</dbReference>
<sequence length="320" mass="34561">MQFSKLLLGLFAFVALAVALPVNTGASSALARRSADLGPDLGVRSASFALEESTSLLARVFGEDDESYLQRRDDCTICLEANAKHSNCPNGASHPAHIRCLIELAQAQTNANQALTCGTCRSKVSPLIKKVTKGKRDLEEVETEIAMRTVDAEDSSPAPSLMRRDDQCAICLEANAKHTNCPNGAAHPAHIACLMKWAQAQADAHQPLTCAACRSQISPLIKKVTKRELEEVDAEMEMREFDDEESSPAPSLMRRDDQCAICLEANAKHTNCPNGASHPAHIECLIKWAQAQADAGHALTCAACRTKISPLIKKVTGKKH</sequence>
<dbReference type="GO" id="GO:0061630">
    <property type="term" value="F:ubiquitin protein ligase activity"/>
    <property type="evidence" value="ECO:0007669"/>
    <property type="project" value="InterPro"/>
</dbReference>
<keyword evidence="1" id="KW-0732">Signal</keyword>
<dbReference type="AlphaFoldDB" id="A0A165ETH4"/>
<feature type="domain" description="RING-type" evidence="2">
    <location>
        <begin position="75"/>
        <end position="120"/>
    </location>
</feature>